<gene>
    <name evidence="1" type="ORF">SAMN05216167_1589</name>
</gene>
<protein>
    <submittedName>
        <fullName evidence="1">Uncharacterized protein</fullName>
    </submittedName>
</protein>
<proteinExistence type="predicted"/>
<evidence type="ECO:0000313" key="2">
    <source>
        <dbReference type="Proteomes" id="UP000198598"/>
    </source>
</evidence>
<dbReference type="Proteomes" id="UP000198598">
    <property type="component" value="Unassembled WGS sequence"/>
</dbReference>
<organism evidence="1 2">
    <name type="scientific">Spirosoma endophyticum</name>
    <dbReference type="NCBI Taxonomy" id="662367"/>
    <lineage>
        <taxon>Bacteria</taxon>
        <taxon>Pseudomonadati</taxon>
        <taxon>Bacteroidota</taxon>
        <taxon>Cytophagia</taxon>
        <taxon>Cytophagales</taxon>
        <taxon>Cytophagaceae</taxon>
        <taxon>Spirosoma</taxon>
    </lineage>
</organism>
<dbReference type="RefSeq" id="WP_093835395.1">
    <property type="nucleotide sequence ID" value="NZ_FOLQ01000058.1"/>
</dbReference>
<dbReference type="OrthoDB" id="9803638at2"/>
<accession>A0A1I2I810</accession>
<evidence type="ECO:0000313" key="1">
    <source>
        <dbReference type="EMBL" id="SFF37768.1"/>
    </source>
</evidence>
<keyword evidence="2" id="KW-1185">Reference proteome</keyword>
<sequence length="69" mass="7633">MNATAIRQGISYVTNSKGEKTALQLDLTNVAVQEIVEDLMDTLDAVERRGEPTRPFEDVKNEILASRGL</sequence>
<name>A0A1I2I810_9BACT</name>
<dbReference type="AlphaFoldDB" id="A0A1I2I810"/>
<dbReference type="EMBL" id="FOLQ01000058">
    <property type="protein sequence ID" value="SFF37768.1"/>
    <property type="molecule type" value="Genomic_DNA"/>
</dbReference>
<reference evidence="1 2" key="1">
    <citation type="submission" date="2016-10" db="EMBL/GenBank/DDBJ databases">
        <authorList>
            <person name="de Groot N.N."/>
        </authorList>
    </citation>
    <scope>NUCLEOTIDE SEQUENCE [LARGE SCALE GENOMIC DNA]</scope>
    <source>
        <strain evidence="1 2">DSM 26130</strain>
    </source>
</reference>